<evidence type="ECO:0000313" key="13">
    <source>
        <dbReference type="Proteomes" id="UP000682843"/>
    </source>
</evidence>
<evidence type="ECO:0000256" key="6">
    <source>
        <dbReference type="ARBA" id="ARBA00022676"/>
    </source>
</evidence>
<dbReference type="GO" id="GO:0008939">
    <property type="term" value="F:nicotinate-nucleotide-dimethylbenzimidazole phosphoribosyltransferase activity"/>
    <property type="evidence" value="ECO:0007669"/>
    <property type="project" value="UniProtKB-EC"/>
</dbReference>
<dbReference type="Gene3D" id="1.10.1610.10">
    <property type="match status" value="1"/>
</dbReference>
<evidence type="ECO:0000256" key="7">
    <source>
        <dbReference type="ARBA" id="ARBA00022679"/>
    </source>
</evidence>
<keyword evidence="5 10" id="KW-0169">Cobalamin biosynthesis</keyword>
<evidence type="ECO:0000256" key="5">
    <source>
        <dbReference type="ARBA" id="ARBA00022573"/>
    </source>
</evidence>
<dbReference type="EC" id="2.4.2.21" evidence="3 10"/>
<dbReference type="PANTHER" id="PTHR43463:SF1">
    <property type="entry name" value="NICOTINATE-NUCLEOTIDE--DIMETHYLBENZIMIDAZOLE PHOSPHORIBOSYLTRANSFERASE"/>
    <property type="match status" value="1"/>
</dbReference>
<dbReference type="Gene3D" id="3.40.50.10210">
    <property type="match status" value="1"/>
</dbReference>
<keyword evidence="13" id="KW-1185">Reference proteome</keyword>
<keyword evidence="6 10" id="KW-0328">Glycosyltransferase</keyword>
<comment type="similarity">
    <text evidence="2 10">Belongs to the CobT family.</text>
</comment>
<reference evidence="12 13" key="1">
    <citation type="submission" date="2019-02" db="EMBL/GenBank/DDBJ databases">
        <title>Emended description of the genus Rhodopseudomonas and description of Rhodopseudomonas albus sp. nov., a non-phototrophic, heavy-metal-tolerant bacterium isolated from garden soil.</title>
        <authorList>
            <person name="Bao Z."/>
            <person name="Cao W.W."/>
            <person name="Sato Y."/>
            <person name="Nishizawa T."/>
            <person name="Zhao J."/>
            <person name="Guo Y."/>
            <person name="Ohta H."/>
        </authorList>
    </citation>
    <scope>NUCLEOTIDE SEQUENCE [LARGE SCALE GENOMIC DNA]</scope>
    <source>
        <strain evidence="12 13">SK50-23</strain>
    </source>
</reference>
<comment type="function">
    <text evidence="10">Catalyzes the synthesis of alpha-ribazole-5'-phosphate from nicotinate mononucleotide (NAMN) and 5,6-dimethylbenzimidazole (DMB).</text>
</comment>
<comment type="pathway">
    <text evidence="1 10">Nucleoside biosynthesis; alpha-ribazole biosynthesis; alpha-ribazole from 5,6-dimethylbenzimidazole: step 1/2.</text>
</comment>
<dbReference type="Pfam" id="PF02277">
    <property type="entry name" value="DBI_PRT"/>
    <property type="match status" value="1"/>
</dbReference>
<evidence type="ECO:0000256" key="10">
    <source>
        <dbReference type="HAMAP-Rule" id="MF_00230"/>
    </source>
</evidence>
<evidence type="ECO:0000256" key="1">
    <source>
        <dbReference type="ARBA" id="ARBA00005049"/>
    </source>
</evidence>
<evidence type="ECO:0000256" key="9">
    <source>
        <dbReference type="ARBA" id="ARBA00047340"/>
    </source>
</evidence>
<dbReference type="PANTHER" id="PTHR43463">
    <property type="entry name" value="NICOTINATE-NUCLEOTIDE--DIMETHYLBENZIMIDAZOLE PHOSPHORIBOSYLTRANSFERASE"/>
    <property type="match status" value="1"/>
</dbReference>
<dbReference type="HAMAP" id="MF_00230">
    <property type="entry name" value="CobT"/>
    <property type="match status" value="1"/>
</dbReference>
<dbReference type="InterPro" id="IPR017846">
    <property type="entry name" value="Nict_dMeBzImd_PRibTrfase_bact"/>
</dbReference>
<comment type="catalytic activity">
    <reaction evidence="9 10">
        <text>5,6-dimethylbenzimidazole + nicotinate beta-D-ribonucleotide = alpha-ribazole 5'-phosphate + nicotinate + H(+)</text>
        <dbReference type="Rhea" id="RHEA:11196"/>
        <dbReference type="ChEBI" id="CHEBI:15378"/>
        <dbReference type="ChEBI" id="CHEBI:15890"/>
        <dbReference type="ChEBI" id="CHEBI:32544"/>
        <dbReference type="ChEBI" id="CHEBI:57502"/>
        <dbReference type="ChEBI" id="CHEBI:57918"/>
        <dbReference type="EC" id="2.4.2.21"/>
    </reaction>
</comment>
<evidence type="ECO:0000256" key="3">
    <source>
        <dbReference type="ARBA" id="ARBA00011991"/>
    </source>
</evidence>
<proteinExistence type="inferred from homology"/>
<dbReference type="InterPro" id="IPR003200">
    <property type="entry name" value="Nict_dMeBzImd_PRibTrfase"/>
</dbReference>
<dbReference type="InterPro" id="IPR023195">
    <property type="entry name" value="Nict_dMeBzImd_PRibTrfase_N"/>
</dbReference>
<evidence type="ECO:0000256" key="11">
    <source>
        <dbReference type="SAM" id="MobiDB-lite"/>
    </source>
</evidence>
<evidence type="ECO:0000256" key="8">
    <source>
        <dbReference type="ARBA" id="ARBA00030686"/>
    </source>
</evidence>
<organism evidence="12 13">
    <name type="scientific">Tardiphaga alba</name>
    <dbReference type="NCBI Taxonomy" id="340268"/>
    <lineage>
        <taxon>Bacteria</taxon>
        <taxon>Pseudomonadati</taxon>
        <taxon>Pseudomonadota</taxon>
        <taxon>Alphaproteobacteria</taxon>
        <taxon>Hyphomicrobiales</taxon>
        <taxon>Nitrobacteraceae</taxon>
        <taxon>Tardiphaga</taxon>
    </lineage>
</organism>
<protein>
    <recommendedName>
        <fullName evidence="4 10">Nicotinate-nucleotide--dimethylbenzimidazole phosphoribosyltransferase</fullName>
        <shortName evidence="10">NN:DBI PRT</shortName>
        <ecNumber evidence="3 10">2.4.2.21</ecNumber>
    </recommendedName>
    <alternativeName>
        <fullName evidence="8 10">N(1)-alpha-phosphoribosyltransferase</fullName>
    </alternativeName>
</protein>
<evidence type="ECO:0000256" key="2">
    <source>
        <dbReference type="ARBA" id="ARBA00007110"/>
    </source>
</evidence>
<feature type="active site" description="Proton acceptor" evidence="10">
    <location>
        <position position="329"/>
    </location>
</feature>
<name>A0ABX8ABX6_9BRAD</name>
<dbReference type="Proteomes" id="UP000682843">
    <property type="component" value="Chromosome"/>
</dbReference>
<accession>A0ABX8ABX6</accession>
<dbReference type="NCBIfam" id="TIGR03160">
    <property type="entry name" value="cobT_DBIPRT"/>
    <property type="match status" value="1"/>
</dbReference>
<keyword evidence="7 10" id="KW-0808">Transferase</keyword>
<sequence>MRETDGQRNPHLTSFSPLFQPPALTPLDPATEASLRATIDGKAKPPGSLGRIEELAVQLGMIRHPGEPRGEKAVLLVFAGDHGLVAEGVSQYPSAVTVAMVMTYLAGRASANAFAKANGMDVRVIDIGVAAELPVHPGLRDAKVRMGTANAAREPAMTAGQATEALNHGIRIAIGEIKAGADIIALGEMGIGNTASSALLAHRLAPASLDDCIGVGAGQDDAGMSRKRIAIEMAAARNDATAPLDVLIEFGGLEIAGMAGAILGAASQRRPVIIDGFISSVAALLAVRLCPEARGYCVFAHRSAERGHDLVLNALDAKPLLDLGLRLGEGTGALLAVPLVRAAARLLTDVASLDDVLAGKI</sequence>
<dbReference type="EMBL" id="CP036498">
    <property type="protein sequence ID" value="QUS41064.1"/>
    <property type="molecule type" value="Genomic_DNA"/>
</dbReference>
<dbReference type="NCBIfam" id="NF000996">
    <property type="entry name" value="PRK00105.1"/>
    <property type="match status" value="1"/>
</dbReference>
<dbReference type="SUPFAM" id="SSF52733">
    <property type="entry name" value="Nicotinate mononucleotide:5,6-dimethylbenzimidazole phosphoribosyltransferase (CobT)"/>
    <property type="match status" value="1"/>
</dbReference>
<feature type="region of interest" description="Disordered" evidence="11">
    <location>
        <begin position="1"/>
        <end position="27"/>
    </location>
</feature>
<dbReference type="InterPro" id="IPR036087">
    <property type="entry name" value="Nict_dMeBzImd_PRibTrfase_sf"/>
</dbReference>
<gene>
    <name evidence="10 12" type="primary">cobT</name>
    <name evidence="12" type="ORF">RPMA_21115</name>
</gene>
<evidence type="ECO:0000256" key="4">
    <source>
        <dbReference type="ARBA" id="ARBA00015486"/>
    </source>
</evidence>
<evidence type="ECO:0000313" key="12">
    <source>
        <dbReference type="EMBL" id="QUS41064.1"/>
    </source>
</evidence>
<dbReference type="CDD" id="cd02439">
    <property type="entry name" value="DMB-PRT_CobT"/>
    <property type="match status" value="1"/>
</dbReference>